<evidence type="ECO:0000313" key="1">
    <source>
        <dbReference type="EMBL" id="ROM56907.1"/>
    </source>
</evidence>
<gene>
    <name evidence="1" type="ORF">BK649_01600</name>
</gene>
<sequence length="84" mass="9138">MPIPSQPVATAPTVKAEPQSRTEAFAQLRSVVKYFKQTEPYSPVPLLVERAIKWGGYAPGELLNDVIKDNSVVDGIRSVLGTDV</sequence>
<dbReference type="PANTHER" id="PTHR37951:SF1">
    <property type="entry name" value="TYPE VI SECRETION SYSTEM COMPONENT TSSA1"/>
    <property type="match status" value="1"/>
</dbReference>
<accession>A0A423FGP7</accession>
<dbReference type="AlphaFoldDB" id="A0A423FGP7"/>
<protein>
    <submittedName>
        <fullName evidence="1">Uncharacterized protein</fullName>
    </submittedName>
</protein>
<dbReference type="RefSeq" id="WP_123474151.1">
    <property type="nucleotide sequence ID" value="NZ_MOAZ01000002.1"/>
</dbReference>
<comment type="caution">
    <text evidence="1">The sequence shown here is derived from an EMBL/GenBank/DDBJ whole genome shotgun (WGS) entry which is preliminary data.</text>
</comment>
<evidence type="ECO:0000313" key="2">
    <source>
        <dbReference type="Proteomes" id="UP000283389"/>
    </source>
</evidence>
<organism evidence="1 2">
    <name type="scientific">Pseudomonas canadensis</name>
    <dbReference type="NCBI Taxonomy" id="915099"/>
    <lineage>
        <taxon>Bacteria</taxon>
        <taxon>Pseudomonadati</taxon>
        <taxon>Pseudomonadota</taxon>
        <taxon>Gammaproteobacteria</taxon>
        <taxon>Pseudomonadales</taxon>
        <taxon>Pseudomonadaceae</taxon>
        <taxon>Pseudomonas</taxon>
    </lineage>
</organism>
<dbReference type="InterPro" id="IPR017740">
    <property type="entry name" value="TssA-like"/>
</dbReference>
<dbReference type="Proteomes" id="UP000283389">
    <property type="component" value="Unassembled WGS sequence"/>
</dbReference>
<proteinExistence type="predicted"/>
<reference evidence="1 2" key="1">
    <citation type="submission" date="2016-10" db="EMBL/GenBank/DDBJ databases">
        <title>Comparative genome analysis of multiple Pseudomonas spp. focuses on biocontrol and plant growth promoting traits.</title>
        <authorList>
            <person name="Tao X.-Y."/>
            <person name="Taylor C.G."/>
        </authorList>
    </citation>
    <scope>NUCLEOTIDE SEQUENCE [LARGE SCALE GENOMIC DNA]</scope>
    <source>
        <strain evidence="1 2">36C8</strain>
    </source>
</reference>
<dbReference type="EMBL" id="MOAZ01000002">
    <property type="protein sequence ID" value="ROM56907.1"/>
    <property type="molecule type" value="Genomic_DNA"/>
</dbReference>
<dbReference type="PANTHER" id="PTHR37951">
    <property type="entry name" value="CYTOPLASMIC PROTEIN-RELATED"/>
    <property type="match status" value="1"/>
</dbReference>
<name>A0A423FGP7_9PSED</name>